<dbReference type="AlphaFoldDB" id="A0A2H3UE68"/>
<reference evidence="2" key="1">
    <citation type="submission" date="2016-09" db="EMBL/GenBank/DDBJ databases">
        <authorList>
            <person name="Guldener U."/>
        </authorList>
    </citation>
    <scope>NUCLEOTIDE SEQUENCE [LARGE SCALE GENOMIC DNA]</scope>
    <source>
        <strain evidence="2">V64-1</strain>
    </source>
</reference>
<name>A0A2H3UE68_FUSOX</name>
<dbReference type="VEuPathDB" id="FungiDB:FOC4_g10003915"/>
<gene>
    <name evidence="1" type="ORF">FRV6_16247</name>
</gene>
<protein>
    <submittedName>
        <fullName evidence="1">Uncharacterized protein</fullName>
    </submittedName>
</protein>
<organism evidence="1 2">
    <name type="scientific">Fusarium oxysporum</name>
    <name type="common">Fusarium vascular wilt</name>
    <dbReference type="NCBI Taxonomy" id="5507"/>
    <lineage>
        <taxon>Eukaryota</taxon>
        <taxon>Fungi</taxon>
        <taxon>Dikarya</taxon>
        <taxon>Ascomycota</taxon>
        <taxon>Pezizomycotina</taxon>
        <taxon>Sordariomycetes</taxon>
        <taxon>Hypocreomycetidae</taxon>
        <taxon>Hypocreales</taxon>
        <taxon>Nectriaceae</taxon>
        <taxon>Fusarium</taxon>
        <taxon>Fusarium oxysporum species complex</taxon>
    </lineage>
</organism>
<evidence type="ECO:0000313" key="1">
    <source>
        <dbReference type="EMBL" id="SCO92119.1"/>
    </source>
</evidence>
<sequence>MSRTPTASLAARKCARLQPPLSVHLSVNEQWNGPGWLPPDIHVGIVFVNLTRPPDGVVCFLHKITDILLKQLVPLHEEPFGLCWASSASSDGCSREGGVDMIESSTSTSWICIPKVVKIPGPLGLPVNDTEVSDLPATSIEVDRGACPISSPSPSTDAQFAVTTALVQRQDRRKHSMQQRASESYINSLCDKLDADYMQTDEGGPAKWRRSIIIDHAEKERYTHLDKVTKH</sequence>
<dbReference type="OrthoDB" id="5100446at2759"/>
<dbReference type="VEuPathDB" id="FungiDB:FOIG_09723"/>
<proteinExistence type="predicted"/>
<dbReference type="VEuPathDB" id="FungiDB:FOC1_g10004147"/>
<accession>A0A2H3UE68</accession>
<dbReference type="Proteomes" id="UP000219369">
    <property type="component" value="Unassembled WGS sequence"/>
</dbReference>
<evidence type="ECO:0000313" key="2">
    <source>
        <dbReference type="Proteomes" id="UP000219369"/>
    </source>
</evidence>
<dbReference type="EMBL" id="FMJY01000010">
    <property type="protein sequence ID" value="SCO92119.1"/>
    <property type="molecule type" value="Genomic_DNA"/>
</dbReference>